<proteinExistence type="predicted"/>
<dbReference type="PANTHER" id="PTHR47478:SF1">
    <property type="entry name" value="PYRIMIDINE 5'-NUCLEOTIDASE YJJG"/>
    <property type="match status" value="1"/>
</dbReference>
<dbReference type="AlphaFoldDB" id="A0A0R1Z2K0"/>
<dbReference type="NCBIfam" id="TIGR01509">
    <property type="entry name" value="HAD-SF-IA-v3"/>
    <property type="match status" value="1"/>
</dbReference>
<evidence type="ECO:0000313" key="1">
    <source>
        <dbReference type="EMBL" id="KRM46086.1"/>
    </source>
</evidence>
<organism evidence="1 2">
    <name type="scientific">Lentilactobacillus parabuchneri DSM 5707 = NBRC 107865</name>
    <dbReference type="NCBI Taxonomy" id="1423784"/>
    <lineage>
        <taxon>Bacteria</taxon>
        <taxon>Bacillati</taxon>
        <taxon>Bacillota</taxon>
        <taxon>Bacilli</taxon>
        <taxon>Lactobacillales</taxon>
        <taxon>Lactobacillaceae</taxon>
        <taxon>Lentilactobacillus</taxon>
    </lineage>
</organism>
<dbReference type="Gene3D" id="1.10.150.240">
    <property type="entry name" value="Putative phosphatase, domain 2"/>
    <property type="match status" value="1"/>
</dbReference>
<name>A0A0R1Z2K0_9LACO</name>
<dbReference type="Gene3D" id="3.40.50.1000">
    <property type="entry name" value="HAD superfamily/HAD-like"/>
    <property type="match status" value="1"/>
</dbReference>
<dbReference type="InterPro" id="IPR052550">
    <property type="entry name" value="Pyrimidine_5'-ntase_YjjG"/>
</dbReference>
<dbReference type="SFLD" id="SFLDG01129">
    <property type="entry name" value="C1.5:_HAD__Beta-PGM__Phosphata"/>
    <property type="match status" value="1"/>
</dbReference>
<dbReference type="InterPro" id="IPR036412">
    <property type="entry name" value="HAD-like_sf"/>
</dbReference>
<dbReference type="GO" id="GO:0008253">
    <property type="term" value="F:5'-nucleotidase activity"/>
    <property type="evidence" value="ECO:0007669"/>
    <property type="project" value="InterPro"/>
</dbReference>
<dbReference type="InterPro" id="IPR023214">
    <property type="entry name" value="HAD_sf"/>
</dbReference>
<sequence length="226" mass="25705">MKYSTLLFDVDDTLLNFQAAEHAAMKKLFESIGQPLTPAVYQDYHQLNESLWQRYELGEISRQELLDTRFTLFFSKYGQAVDGQAYEKRYRDYLAEGHSPMPQAKQLLADLNANHDIFVVTNGIAKTQHRRLNESGLAPYFTNVFASETVGVQKPDPKFFDYVAQRINGFSKPKSLVIGDSLTSDIKGATAYGLDSVWFNPTHKINKTPAKPTYEIDQLLRLEAIV</sequence>
<comment type="caution">
    <text evidence="1">The sequence shown here is derived from an EMBL/GenBank/DDBJ whole genome shotgun (WGS) entry which is preliminary data.</text>
</comment>
<dbReference type="PANTHER" id="PTHR47478">
    <property type="match status" value="1"/>
</dbReference>
<gene>
    <name evidence="1" type="ORF">FC51_GL000535</name>
</gene>
<dbReference type="Proteomes" id="UP000051957">
    <property type="component" value="Unassembled WGS sequence"/>
</dbReference>
<evidence type="ECO:0000313" key="2">
    <source>
        <dbReference type="Proteomes" id="UP000051957"/>
    </source>
</evidence>
<dbReference type="Pfam" id="PF00702">
    <property type="entry name" value="Hydrolase"/>
    <property type="match status" value="1"/>
</dbReference>
<dbReference type="NCBIfam" id="TIGR02254">
    <property type="entry name" value="YjjG_YfnB"/>
    <property type="match status" value="1"/>
</dbReference>
<keyword evidence="1" id="KW-0378">Hydrolase</keyword>
<dbReference type="InterPro" id="IPR006439">
    <property type="entry name" value="HAD-SF_hydro_IA"/>
</dbReference>
<dbReference type="NCBIfam" id="TIGR01549">
    <property type="entry name" value="HAD-SF-IA-v1"/>
    <property type="match status" value="1"/>
</dbReference>
<dbReference type="EMBL" id="AZGK01000010">
    <property type="protein sequence ID" value="KRM46086.1"/>
    <property type="molecule type" value="Genomic_DNA"/>
</dbReference>
<dbReference type="PATRIC" id="fig|1423784.4.peg.529"/>
<protein>
    <submittedName>
        <fullName evidence="1">HAD superfamily hydrolase</fullName>
    </submittedName>
</protein>
<dbReference type="SUPFAM" id="SSF56784">
    <property type="entry name" value="HAD-like"/>
    <property type="match status" value="1"/>
</dbReference>
<dbReference type="InterPro" id="IPR011951">
    <property type="entry name" value="HAD-SF_hydro_IA_YjjG/PynA"/>
</dbReference>
<dbReference type="GeneID" id="69802610"/>
<dbReference type="SFLD" id="SFLDG01135">
    <property type="entry name" value="C1.5.6:_HAD__Beta-PGM__Phospha"/>
    <property type="match status" value="1"/>
</dbReference>
<dbReference type="RefSeq" id="WP_057909597.1">
    <property type="nucleotide sequence ID" value="NZ_AZGK01000010.1"/>
</dbReference>
<dbReference type="SFLD" id="SFLDS00003">
    <property type="entry name" value="Haloacid_Dehalogenase"/>
    <property type="match status" value="1"/>
</dbReference>
<dbReference type="InterPro" id="IPR023198">
    <property type="entry name" value="PGP-like_dom2"/>
</dbReference>
<accession>A0A0R1Z2K0</accession>
<reference evidence="1 2" key="1">
    <citation type="journal article" date="2015" name="Genome Announc.">
        <title>Expanding the biotechnology potential of lactobacilli through comparative genomics of 213 strains and associated genera.</title>
        <authorList>
            <person name="Sun Z."/>
            <person name="Harris H.M."/>
            <person name="McCann A."/>
            <person name="Guo C."/>
            <person name="Argimon S."/>
            <person name="Zhang W."/>
            <person name="Yang X."/>
            <person name="Jeffery I.B."/>
            <person name="Cooney J.C."/>
            <person name="Kagawa T.F."/>
            <person name="Liu W."/>
            <person name="Song Y."/>
            <person name="Salvetti E."/>
            <person name="Wrobel A."/>
            <person name="Rasinkangas P."/>
            <person name="Parkhill J."/>
            <person name="Rea M.C."/>
            <person name="O'Sullivan O."/>
            <person name="Ritari J."/>
            <person name="Douillard F.P."/>
            <person name="Paul Ross R."/>
            <person name="Yang R."/>
            <person name="Briner A.E."/>
            <person name="Felis G.E."/>
            <person name="de Vos W.M."/>
            <person name="Barrangou R."/>
            <person name="Klaenhammer T.R."/>
            <person name="Caufield P.W."/>
            <person name="Cui Y."/>
            <person name="Zhang H."/>
            <person name="O'Toole P.W."/>
        </authorList>
    </citation>
    <scope>NUCLEOTIDE SEQUENCE [LARGE SCALE GENOMIC DNA]</scope>
    <source>
        <strain evidence="1 2">DSM 5707</strain>
    </source>
</reference>